<dbReference type="EMBL" id="GG692395">
    <property type="protein sequence ID" value="EER36292.1"/>
    <property type="molecule type" value="Genomic_DNA"/>
</dbReference>
<evidence type="ECO:0000256" key="4">
    <source>
        <dbReference type="ARBA" id="ARBA00022763"/>
    </source>
</evidence>
<dbReference type="GO" id="GO:0005634">
    <property type="term" value="C:nucleus"/>
    <property type="evidence" value="ECO:0007669"/>
    <property type="project" value="UniProtKB-SubCell"/>
</dbReference>
<evidence type="ECO:0000256" key="5">
    <source>
        <dbReference type="ARBA" id="ARBA00022990"/>
    </source>
</evidence>
<dbReference type="SMART" id="SM01250">
    <property type="entry name" value="KAT11"/>
    <property type="match status" value="1"/>
</dbReference>
<dbReference type="Pfam" id="PF08214">
    <property type="entry name" value="HAT_KAT11"/>
    <property type="match status" value="1"/>
</dbReference>
<evidence type="ECO:0000313" key="10">
    <source>
        <dbReference type="EMBL" id="EER36292.1"/>
    </source>
</evidence>
<comment type="catalytic activity">
    <reaction evidence="9">
        <text>L-lysyl-[histone] + acetyl-CoA = N(6)-acetyl-L-lysyl-[histone] + CoA + H(+)</text>
        <dbReference type="Rhea" id="RHEA:21992"/>
        <dbReference type="Rhea" id="RHEA-COMP:9845"/>
        <dbReference type="Rhea" id="RHEA-COMP:11338"/>
        <dbReference type="ChEBI" id="CHEBI:15378"/>
        <dbReference type="ChEBI" id="CHEBI:29969"/>
        <dbReference type="ChEBI" id="CHEBI:57287"/>
        <dbReference type="ChEBI" id="CHEBI:57288"/>
        <dbReference type="ChEBI" id="CHEBI:61930"/>
        <dbReference type="EC" id="2.3.1.48"/>
    </reaction>
    <physiologicalReaction direction="left-to-right" evidence="9">
        <dbReference type="Rhea" id="RHEA:21993"/>
    </physiologicalReaction>
</comment>
<evidence type="ECO:0000313" key="11">
    <source>
        <dbReference type="Proteomes" id="UP000002037"/>
    </source>
</evidence>
<evidence type="ECO:0000256" key="6">
    <source>
        <dbReference type="ARBA" id="ARBA00023015"/>
    </source>
</evidence>
<keyword evidence="8" id="KW-0539">Nucleus</keyword>
<dbReference type="AlphaFoldDB" id="C5M4P2"/>
<organism evidence="10 11">
    <name type="scientific">Candida tropicalis (strain ATCC MYA-3404 / T1)</name>
    <name type="common">Yeast</name>
    <dbReference type="NCBI Taxonomy" id="294747"/>
    <lineage>
        <taxon>Eukaryota</taxon>
        <taxon>Fungi</taxon>
        <taxon>Dikarya</taxon>
        <taxon>Ascomycota</taxon>
        <taxon>Saccharomycotina</taxon>
        <taxon>Pichiomycetes</taxon>
        <taxon>Debaryomycetaceae</taxon>
        <taxon>Candida/Lodderomyces clade</taxon>
        <taxon>Candida</taxon>
    </lineage>
</organism>
<evidence type="ECO:0000256" key="3">
    <source>
        <dbReference type="ARBA" id="ARBA00022679"/>
    </source>
</evidence>
<keyword evidence="5" id="KW-0007">Acetylation</keyword>
<dbReference type="EC" id="2.3.1.48" evidence="2"/>
<dbReference type="eggNOG" id="KOG4534">
    <property type="taxonomic scope" value="Eukaryota"/>
</dbReference>
<gene>
    <name evidence="10" type="ORF">CTRG_01032</name>
</gene>
<dbReference type="KEGG" id="ctp:CTRG_01032"/>
<dbReference type="GO" id="GO:0006974">
    <property type="term" value="P:DNA damage response"/>
    <property type="evidence" value="ECO:0007669"/>
    <property type="project" value="UniProtKB-KW"/>
</dbReference>
<dbReference type="PANTHER" id="PTHR31571:SF2">
    <property type="entry name" value="HISTONE ACETYLTRANSFERASE RTT109"/>
    <property type="match status" value="1"/>
</dbReference>
<name>C5M4P2_CANTT</name>
<evidence type="ECO:0000256" key="2">
    <source>
        <dbReference type="ARBA" id="ARBA00013184"/>
    </source>
</evidence>
<protein>
    <recommendedName>
        <fullName evidence="2">histone acetyltransferase</fullName>
        <ecNumber evidence="2">2.3.1.48</ecNumber>
    </recommendedName>
</protein>
<dbReference type="GO" id="GO:0006355">
    <property type="term" value="P:regulation of DNA-templated transcription"/>
    <property type="evidence" value="ECO:0007669"/>
    <property type="project" value="InterPro"/>
</dbReference>
<accession>C5M4P2</accession>
<evidence type="ECO:0000256" key="8">
    <source>
        <dbReference type="ARBA" id="ARBA00023242"/>
    </source>
</evidence>
<dbReference type="RefSeq" id="XP_002546250.1">
    <property type="nucleotide sequence ID" value="XM_002546204.1"/>
</dbReference>
<keyword evidence="6" id="KW-0805">Transcription regulation</keyword>
<reference evidence="10 11" key="1">
    <citation type="journal article" date="2009" name="Nature">
        <title>Evolution of pathogenicity and sexual reproduction in eight Candida genomes.</title>
        <authorList>
            <person name="Butler G."/>
            <person name="Rasmussen M.D."/>
            <person name="Lin M.F."/>
            <person name="Santos M.A."/>
            <person name="Sakthikumar S."/>
            <person name="Munro C.A."/>
            <person name="Rheinbay E."/>
            <person name="Grabherr M."/>
            <person name="Forche A."/>
            <person name="Reedy J.L."/>
            <person name="Agrafioti I."/>
            <person name="Arnaud M.B."/>
            <person name="Bates S."/>
            <person name="Brown A.J."/>
            <person name="Brunke S."/>
            <person name="Costanzo M.C."/>
            <person name="Fitzpatrick D.A."/>
            <person name="de Groot P.W."/>
            <person name="Harris D."/>
            <person name="Hoyer L.L."/>
            <person name="Hube B."/>
            <person name="Klis F.M."/>
            <person name="Kodira C."/>
            <person name="Lennard N."/>
            <person name="Logue M.E."/>
            <person name="Martin R."/>
            <person name="Neiman A.M."/>
            <person name="Nikolaou E."/>
            <person name="Quail M.A."/>
            <person name="Quinn J."/>
            <person name="Santos M.C."/>
            <person name="Schmitzberger F.F."/>
            <person name="Sherlock G."/>
            <person name="Shah P."/>
            <person name="Silverstein K.A."/>
            <person name="Skrzypek M.S."/>
            <person name="Soll D."/>
            <person name="Staggs R."/>
            <person name="Stansfield I."/>
            <person name="Stumpf M.P."/>
            <person name="Sudbery P.E."/>
            <person name="Srikantha T."/>
            <person name="Zeng Q."/>
            <person name="Berman J."/>
            <person name="Berriman M."/>
            <person name="Heitman J."/>
            <person name="Gow N.A."/>
            <person name="Lorenz M.C."/>
            <person name="Birren B.W."/>
            <person name="Kellis M."/>
            <person name="Cuomo C.A."/>
        </authorList>
    </citation>
    <scope>NUCLEOTIDE SEQUENCE [LARGE SCALE GENOMIC DNA]</scope>
    <source>
        <strain evidence="11">ATCC MYA-3404 / T1</strain>
    </source>
</reference>
<dbReference type="PROSITE" id="PS51728">
    <property type="entry name" value="RTT109_HAT"/>
    <property type="match status" value="1"/>
</dbReference>
<evidence type="ECO:0000256" key="9">
    <source>
        <dbReference type="ARBA" id="ARBA00048940"/>
    </source>
</evidence>
<comment type="subcellular location">
    <subcellularLocation>
        <location evidence="1">Nucleus</location>
    </subcellularLocation>
</comment>
<dbReference type="PANTHER" id="PTHR31571">
    <property type="entry name" value="ALTERED INHERITANCE OF MITOCHONDRIA PROTEIN 6"/>
    <property type="match status" value="1"/>
</dbReference>
<evidence type="ECO:0000256" key="1">
    <source>
        <dbReference type="ARBA" id="ARBA00004123"/>
    </source>
</evidence>
<keyword evidence="3" id="KW-0808">Transferase</keyword>
<keyword evidence="4" id="KW-0227">DNA damage</keyword>
<keyword evidence="7" id="KW-0804">Transcription</keyword>
<dbReference type="OrthoDB" id="3361892at2759"/>
<keyword evidence="11" id="KW-1185">Reference proteome</keyword>
<dbReference type="HOGENOM" id="CLU_050421_0_0_1"/>
<dbReference type="VEuPathDB" id="FungiDB:CTRG_01032"/>
<dbReference type="STRING" id="294747.C5M4P2"/>
<dbReference type="GO" id="GO:0032931">
    <property type="term" value="F:histone H3K56 acetyltransferase activity"/>
    <property type="evidence" value="ECO:0007669"/>
    <property type="project" value="TreeGrafter"/>
</dbReference>
<dbReference type="InterPro" id="IPR013178">
    <property type="entry name" value="Histone_AcTrfase_Rtt109/CBP"/>
</dbReference>
<proteinExistence type="predicted"/>
<evidence type="ECO:0000256" key="7">
    <source>
        <dbReference type="ARBA" id="ARBA00023163"/>
    </source>
</evidence>
<dbReference type="GeneID" id="8301893"/>
<dbReference type="InterPro" id="IPR016849">
    <property type="entry name" value="Rtt109"/>
</dbReference>
<dbReference type="Proteomes" id="UP000002037">
    <property type="component" value="Unassembled WGS sequence"/>
</dbReference>
<sequence length="375" mass="43932">MNIEQSRRTNMSLDSIVFKILPQDGFYENLYFQTNPAYVNSPIHISKSTFKPDTVKIRHFYSLLHENVIILGLEVFVYLQIYEDHINKLVYVSKCDTTGLKKISFKINEILEPVLKFMIDYNDYRIRPKKEKSITPRENPSPYFRLKKLCSQLPEAYSSLKYYNDLPPRHLDIEYRNLPPLRTTKLYIFTRPAKEYLFPNSSLNSGKHLISGSALLNWWMKIVDKITIGWERRLLVPGLDSRTFVRKFENWQDGHIFEETEEEKSAVNSIPIFPDDPKGRFMEQLVVENRISKMSISRFMMELAYRQEFLGDTVGIIGCTCNESSDIQTDAEGTKAVKLITIREYKEFINEIKSIDFSNSDEVINFVTQYKSSVI</sequence>
<dbReference type="InterPro" id="IPR051236">
    <property type="entry name" value="HAT_RTT109-like"/>
</dbReference>